<evidence type="ECO:0000256" key="11">
    <source>
        <dbReference type="ARBA" id="ARBA00023303"/>
    </source>
</evidence>
<evidence type="ECO:0000256" key="8">
    <source>
        <dbReference type="ARBA" id="ARBA00023065"/>
    </source>
</evidence>
<dbReference type="OrthoDB" id="6437007at2759"/>
<keyword evidence="4 12" id="KW-0894">Sodium channel</keyword>
<keyword evidence="7" id="KW-0915">Sodium</keyword>
<evidence type="ECO:0000256" key="9">
    <source>
        <dbReference type="ARBA" id="ARBA00023136"/>
    </source>
</evidence>
<keyword evidence="10 12" id="KW-0739">Sodium transport</keyword>
<evidence type="ECO:0000256" key="12">
    <source>
        <dbReference type="RuleBase" id="RU000679"/>
    </source>
</evidence>
<dbReference type="EMBL" id="BMAW01039308">
    <property type="protein sequence ID" value="GFU55347.1"/>
    <property type="molecule type" value="Genomic_DNA"/>
</dbReference>
<comment type="similarity">
    <text evidence="2 12">Belongs to the amiloride-sensitive sodium channel (TC 1.A.6) family.</text>
</comment>
<evidence type="ECO:0000256" key="2">
    <source>
        <dbReference type="ARBA" id="ARBA00007193"/>
    </source>
</evidence>
<keyword evidence="9 13" id="KW-0472">Membrane</keyword>
<protein>
    <submittedName>
        <fullName evidence="14">Uncharacterized protein</fullName>
    </submittedName>
</protein>
<reference evidence="14" key="1">
    <citation type="submission" date="2020-08" db="EMBL/GenBank/DDBJ databases">
        <title>Multicomponent nature underlies the extraordinary mechanical properties of spider dragline silk.</title>
        <authorList>
            <person name="Kono N."/>
            <person name="Nakamura H."/>
            <person name="Mori M."/>
            <person name="Yoshida Y."/>
            <person name="Ohtoshi R."/>
            <person name="Malay A.D."/>
            <person name="Moran D.A.P."/>
            <person name="Tomita M."/>
            <person name="Numata K."/>
            <person name="Arakawa K."/>
        </authorList>
    </citation>
    <scope>NUCLEOTIDE SEQUENCE</scope>
</reference>
<comment type="caution">
    <text evidence="14">The sequence shown here is derived from an EMBL/GenBank/DDBJ whole genome shotgun (WGS) entry which is preliminary data.</text>
</comment>
<evidence type="ECO:0000256" key="5">
    <source>
        <dbReference type="ARBA" id="ARBA00022692"/>
    </source>
</evidence>
<evidence type="ECO:0000313" key="14">
    <source>
        <dbReference type="EMBL" id="GFU55347.1"/>
    </source>
</evidence>
<keyword evidence="6 13" id="KW-1133">Transmembrane helix</keyword>
<keyword evidence="15" id="KW-1185">Reference proteome</keyword>
<dbReference type="GO" id="GO:0016020">
    <property type="term" value="C:membrane"/>
    <property type="evidence" value="ECO:0007669"/>
    <property type="project" value="UniProtKB-SubCell"/>
</dbReference>
<evidence type="ECO:0000256" key="7">
    <source>
        <dbReference type="ARBA" id="ARBA00023053"/>
    </source>
</evidence>
<keyword evidence="8 12" id="KW-0406">Ion transport</keyword>
<dbReference type="AlphaFoldDB" id="A0A8X6R7S3"/>
<evidence type="ECO:0000256" key="6">
    <source>
        <dbReference type="ARBA" id="ARBA00022989"/>
    </source>
</evidence>
<keyword evidence="5 12" id="KW-0812">Transmembrane</keyword>
<evidence type="ECO:0000313" key="15">
    <source>
        <dbReference type="Proteomes" id="UP000887013"/>
    </source>
</evidence>
<gene>
    <name evidence="14" type="primary">AVEN_235582_1</name>
    <name evidence="14" type="ORF">NPIL_30711</name>
</gene>
<evidence type="ECO:0000256" key="13">
    <source>
        <dbReference type="SAM" id="Phobius"/>
    </source>
</evidence>
<evidence type="ECO:0000256" key="1">
    <source>
        <dbReference type="ARBA" id="ARBA00004141"/>
    </source>
</evidence>
<organism evidence="14 15">
    <name type="scientific">Nephila pilipes</name>
    <name type="common">Giant wood spider</name>
    <name type="synonym">Nephila maculata</name>
    <dbReference type="NCBI Taxonomy" id="299642"/>
    <lineage>
        <taxon>Eukaryota</taxon>
        <taxon>Metazoa</taxon>
        <taxon>Ecdysozoa</taxon>
        <taxon>Arthropoda</taxon>
        <taxon>Chelicerata</taxon>
        <taxon>Arachnida</taxon>
        <taxon>Araneae</taxon>
        <taxon>Araneomorphae</taxon>
        <taxon>Entelegynae</taxon>
        <taxon>Araneoidea</taxon>
        <taxon>Nephilidae</taxon>
        <taxon>Nephila</taxon>
    </lineage>
</organism>
<keyword evidence="11 12" id="KW-0407">Ion channel</keyword>
<dbReference type="InterPro" id="IPR001873">
    <property type="entry name" value="ENaC"/>
</dbReference>
<evidence type="ECO:0000256" key="4">
    <source>
        <dbReference type="ARBA" id="ARBA00022461"/>
    </source>
</evidence>
<evidence type="ECO:0000256" key="10">
    <source>
        <dbReference type="ARBA" id="ARBA00023201"/>
    </source>
</evidence>
<comment type="subcellular location">
    <subcellularLocation>
        <location evidence="1">Membrane</location>
        <topology evidence="1">Multi-pass membrane protein</topology>
    </subcellularLocation>
</comment>
<name>A0A8X6R7S3_NEPPI</name>
<sequence>MHRNSRLFSARRSVNIRSRNPFTFTRANRRIKPRTNRAVETIADEEFADTFSENDRNTSKRFRDLYERKYEELFPKRSVALNILRGLILILCICCFLYQTTNFCILYLTYPTTLSLAVTSPENVIEPAFTLCSSALFNRTYYCNEYPHLCMKPRNLTQFCEKYPFNCEGDISNLMIPKNDGNDHFKKEELEALRHMLLFASYSRSKGSPVSFSVGSSRKMMKGNRIYQRQYGLHFLCYSSNLHLDDSSEPDKWNFSSPETETQNFIAHLDVQFSAHESFFYRMHPVVFFAVHSPFIQENPFIEQNILKLGHRYDIIFRLEAEEHLLPHPFPTDCTDYVDMWRKNNKTGPRSQEACKKKCSDSYETQCWEHASSHDVLRDNGTHMKSKKQLSL</sequence>
<evidence type="ECO:0000256" key="3">
    <source>
        <dbReference type="ARBA" id="ARBA00022448"/>
    </source>
</evidence>
<feature type="transmembrane region" description="Helical" evidence="13">
    <location>
        <begin position="79"/>
        <end position="99"/>
    </location>
</feature>
<dbReference type="GO" id="GO:0005272">
    <property type="term" value="F:sodium channel activity"/>
    <property type="evidence" value="ECO:0007669"/>
    <property type="project" value="UniProtKB-KW"/>
</dbReference>
<proteinExistence type="inferred from homology"/>
<dbReference type="Proteomes" id="UP000887013">
    <property type="component" value="Unassembled WGS sequence"/>
</dbReference>
<accession>A0A8X6R7S3</accession>
<keyword evidence="3 12" id="KW-0813">Transport</keyword>
<dbReference type="Pfam" id="PF00858">
    <property type="entry name" value="ASC"/>
    <property type="match status" value="1"/>
</dbReference>